<dbReference type="SUPFAM" id="SSF55073">
    <property type="entry name" value="Nucleotide cyclase"/>
    <property type="match status" value="1"/>
</dbReference>
<keyword evidence="2" id="KW-1003">Cell membrane</keyword>
<dbReference type="RefSeq" id="WP_085750203.1">
    <property type="nucleotide sequence ID" value="NZ_BSPR01000008.1"/>
</dbReference>
<dbReference type="InterPro" id="IPR000160">
    <property type="entry name" value="GGDEF_dom"/>
</dbReference>
<dbReference type="GO" id="GO:0005886">
    <property type="term" value="C:plasma membrane"/>
    <property type="evidence" value="ECO:0007669"/>
    <property type="project" value="UniProtKB-SubCell"/>
</dbReference>
<proteinExistence type="predicted"/>
<dbReference type="InterPro" id="IPR029787">
    <property type="entry name" value="Nucleotide_cyclase"/>
</dbReference>
<dbReference type="KEGG" id="rgu:A4W93_08405"/>
<dbReference type="AlphaFoldDB" id="A0A1W6L6S5"/>
<evidence type="ECO:0000256" key="2">
    <source>
        <dbReference type="ARBA" id="ARBA00022475"/>
    </source>
</evidence>
<keyword evidence="3" id="KW-0812">Transmembrane</keyword>
<evidence type="ECO:0000256" key="3">
    <source>
        <dbReference type="ARBA" id="ARBA00022692"/>
    </source>
</evidence>
<gene>
    <name evidence="6" type="ORF">A4W93_08405</name>
</gene>
<organism evidence="6 7">
    <name type="scientific">Piscinibacter gummiphilus</name>
    <dbReference type="NCBI Taxonomy" id="946333"/>
    <lineage>
        <taxon>Bacteria</taxon>
        <taxon>Pseudomonadati</taxon>
        <taxon>Pseudomonadota</taxon>
        <taxon>Betaproteobacteria</taxon>
        <taxon>Burkholderiales</taxon>
        <taxon>Sphaerotilaceae</taxon>
        <taxon>Piscinibacter</taxon>
    </lineage>
</organism>
<dbReference type="InterPro" id="IPR052155">
    <property type="entry name" value="Biofilm_reg_signaling"/>
</dbReference>
<reference evidence="6 7" key="1">
    <citation type="submission" date="2016-04" db="EMBL/GenBank/DDBJ databases">
        <title>Complete genome sequence of natural rubber-degrading, novel Gram-negative bacterium, Rhizobacter gummiphilus strain NS21.</title>
        <authorList>
            <person name="Tabata M."/>
            <person name="Kasai D."/>
            <person name="Fukuda M."/>
        </authorList>
    </citation>
    <scope>NUCLEOTIDE SEQUENCE [LARGE SCALE GENOMIC DNA]</scope>
    <source>
        <strain evidence="6 7">NS21</strain>
    </source>
</reference>
<dbReference type="Gene3D" id="3.30.70.270">
    <property type="match status" value="1"/>
</dbReference>
<dbReference type="NCBIfam" id="TIGR00254">
    <property type="entry name" value="GGDEF"/>
    <property type="match status" value="1"/>
</dbReference>
<dbReference type="InterPro" id="IPR043128">
    <property type="entry name" value="Rev_trsase/Diguanyl_cyclase"/>
</dbReference>
<protein>
    <submittedName>
        <fullName evidence="6">Uncharacterized protein</fullName>
    </submittedName>
</protein>
<dbReference type="PANTHER" id="PTHR44757:SF2">
    <property type="entry name" value="BIOFILM ARCHITECTURE MAINTENANCE PROTEIN MBAA"/>
    <property type="match status" value="1"/>
</dbReference>
<dbReference type="Pfam" id="PF00990">
    <property type="entry name" value="GGDEF"/>
    <property type="match status" value="1"/>
</dbReference>
<dbReference type="OrthoDB" id="9814866at2"/>
<dbReference type="InterPro" id="IPR033479">
    <property type="entry name" value="dCache_1"/>
</dbReference>
<dbReference type="Gene3D" id="3.30.450.20">
    <property type="entry name" value="PAS domain"/>
    <property type="match status" value="1"/>
</dbReference>
<dbReference type="PANTHER" id="PTHR44757">
    <property type="entry name" value="DIGUANYLATE CYCLASE DGCP"/>
    <property type="match status" value="1"/>
</dbReference>
<name>A0A1W6L6S5_9BURK</name>
<dbReference type="PROSITE" id="PS50887">
    <property type="entry name" value="GGDEF"/>
    <property type="match status" value="1"/>
</dbReference>
<evidence type="ECO:0000256" key="5">
    <source>
        <dbReference type="ARBA" id="ARBA00023136"/>
    </source>
</evidence>
<accession>A0A1W6L6S5</accession>
<sequence>MTAAAPLRPRHLRLQVRVGVCLLILAAAAGCGEWFARRHAETAREAAGDRLLATAREMADRLSQEMAARARDVQALSEDETLRHPVTDPAASRAMLEGLKSRLPQFTWMGLASPDGTIVAATGDLLLGQSIASRPVFQNGLKGLWTGDVHEAVLLAKLVPHPPGEDIKFVDIAAPVRDAAGEPLGVLAAHLSWQWADQLRQTVLRPRGAPASLQLTIVGPKGDLLLPPERRDAGATLAPARIEENIDRWTAVAWSDGRPSLTAVAESLPVGAFRGFGWRVIARDEQAALATAVEAQRREAWTWAMGAGLVVAALAWWAIGRAVRPPAPQEPVRTQPASLMAGAVRPQRRSDLAPVTRLQPVASPVPDILDQEHRDTLTGLGNAAQLERISRRLADAAADEPAETCVLCIDIDGFQTVNERYGRPAGDEVLVQIARRLRQAAREGDSVFRLGGDDFLVLLTCPVGEATALARSVAARVLAELQRPLSYRTLSNLRISGSVGGAVWPVHGATFEEAIAHAGEALRAAKQSGTGKFRLYAGDPSADPARLRA</sequence>
<keyword evidence="4" id="KW-1133">Transmembrane helix</keyword>
<evidence type="ECO:0000313" key="6">
    <source>
        <dbReference type="EMBL" id="ARN19932.1"/>
    </source>
</evidence>
<dbReference type="EMBL" id="CP015118">
    <property type="protein sequence ID" value="ARN19932.1"/>
    <property type="molecule type" value="Genomic_DNA"/>
</dbReference>
<keyword evidence="7" id="KW-1185">Reference proteome</keyword>
<comment type="subcellular location">
    <subcellularLocation>
        <location evidence="1">Cell membrane</location>
        <topology evidence="1">Multi-pass membrane protein</topology>
    </subcellularLocation>
</comment>
<evidence type="ECO:0000256" key="1">
    <source>
        <dbReference type="ARBA" id="ARBA00004651"/>
    </source>
</evidence>
<evidence type="ECO:0000313" key="7">
    <source>
        <dbReference type="Proteomes" id="UP000193427"/>
    </source>
</evidence>
<evidence type="ECO:0000256" key="4">
    <source>
        <dbReference type="ARBA" id="ARBA00022989"/>
    </source>
</evidence>
<dbReference type="STRING" id="946333.A4W93_08405"/>
<dbReference type="Proteomes" id="UP000193427">
    <property type="component" value="Chromosome"/>
</dbReference>
<dbReference type="SMART" id="SM00267">
    <property type="entry name" value="GGDEF"/>
    <property type="match status" value="1"/>
</dbReference>
<dbReference type="Pfam" id="PF02743">
    <property type="entry name" value="dCache_1"/>
    <property type="match status" value="1"/>
</dbReference>
<keyword evidence="5" id="KW-0472">Membrane</keyword>
<dbReference type="CDD" id="cd01949">
    <property type="entry name" value="GGDEF"/>
    <property type="match status" value="1"/>
</dbReference>